<evidence type="ECO:0000256" key="7">
    <source>
        <dbReference type="ARBA" id="ARBA00023157"/>
    </source>
</evidence>
<evidence type="ECO:0000256" key="10">
    <source>
        <dbReference type="SAM" id="MobiDB-lite"/>
    </source>
</evidence>
<feature type="domain" description="Trypanosome variant surface glycoprotein C-terminal" evidence="12">
    <location>
        <begin position="423"/>
        <end position="509"/>
    </location>
</feature>
<dbReference type="InterPro" id="IPR025932">
    <property type="entry name" value="Trypano_VSG_B_N_dom"/>
</dbReference>
<dbReference type="Proteomes" id="UP000008524">
    <property type="component" value="Chromosome 9"/>
</dbReference>
<evidence type="ECO:0000259" key="12">
    <source>
        <dbReference type="Pfam" id="PF10659"/>
    </source>
</evidence>
<evidence type="ECO:0000256" key="4">
    <source>
        <dbReference type="ARBA" id="ARBA00022622"/>
    </source>
</evidence>
<dbReference type="VEuPathDB" id="TriTrypDB:Tb927.9.16460"/>
<keyword evidence="8" id="KW-0325">Glycoprotein</keyword>
<evidence type="ECO:0000256" key="6">
    <source>
        <dbReference type="ARBA" id="ARBA00023136"/>
    </source>
</evidence>
<feature type="signal peptide" evidence="11">
    <location>
        <begin position="1"/>
        <end position="34"/>
    </location>
</feature>
<dbReference type="GO" id="GO:0005886">
    <property type="term" value="C:plasma membrane"/>
    <property type="evidence" value="ECO:0007669"/>
    <property type="project" value="UniProtKB-SubCell"/>
</dbReference>
<dbReference type="InterPro" id="IPR019609">
    <property type="entry name" value="Variant_surf_glycoprt_trypan_C"/>
</dbReference>
<keyword evidence="3" id="KW-1003">Cell membrane</keyword>
<keyword evidence="9" id="KW-0449">Lipoprotein</keyword>
<dbReference type="Gene3D" id="3.30.1680.40">
    <property type="match status" value="1"/>
</dbReference>
<dbReference type="EMBL" id="CM000207">
    <property type="protein sequence ID" value="EAN77417.1"/>
    <property type="molecule type" value="Genomic_DNA"/>
</dbReference>
<evidence type="ECO:0000256" key="3">
    <source>
        <dbReference type="ARBA" id="ARBA00022475"/>
    </source>
</evidence>
<gene>
    <name evidence="14" type="ORF">Tb09.244.1600</name>
</gene>
<evidence type="ECO:0000256" key="9">
    <source>
        <dbReference type="ARBA" id="ARBA00023288"/>
    </source>
</evidence>
<dbReference type="GO" id="GO:0098552">
    <property type="term" value="C:side of membrane"/>
    <property type="evidence" value="ECO:0007669"/>
    <property type="project" value="UniProtKB-KW"/>
</dbReference>
<dbReference type="GO" id="GO:0020033">
    <property type="term" value="P:antigenic variation"/>
    <property type="evidence" value="ECO:0000304"/>
    <property type="project" value="GeneDB"/>
</dbReference>
<feature type="compositionally biased region" description="Basic and acidic residues" evidence="10">
    <location>
        <begin position="92"/>
        <end position="101"/>
    </location>
</feature>
<keyword evidence="6" id="KW-0472">Membrane</keyword>
<sequence>MRINTPIQQTMTRRLAPSMLIFIALVCSAMRCEAAGPDQSKNAAELTALCEFIKLTEADMSALSDEEIDTNDLTIMEALNMTLADPNWSKQFSDDASKPTDEPVPCKGKAATDPCKSHWKKWETAKVKAKDNNIRPDKLKLEEVKLTSSYGRSAALQVASLLEEAEKLKKNWETNHKAHVTGLKAAVTTLLNKAAYNVDPVPAQSNHKCNVKVDTSRQKTCELPKAGEAICGALVCICAKGSTQSKDICGDSSTPNLSDWSSGNMKTHYATYDSICKKNKQIKLTAEAITKRLAALKRLYRDVGNAGGRAVILGTKTDDNTCKDHAGTACIDLTKATASTSEASATEIGWEQKLQEAVDKLNAAEQAKAHRDTTQRQITSMRRQVEAIFKQVAIAPAGTLTAATQPGIAPAQPSITTAGPRLCETFNGNESGCTGAECNYDKVKSECKPKAVEGTTGKARTGEATTEKCKGKPEKDCKDGCKWEGTECKDSSFLLKKQFAPIVSDFVDL</sequence>
<dbReference type="FunFam" id="3.30.1680.40:FF:000001">
    <property type="entry name" value="Variant surface glycoprotein (VSG, atypical), putative"/>
    <property type="match status" value="1"/>
</dbReference>
<comment type="function">
    <text evidence="1">VSG forms a coat on the surface of the parasite. The trypanosome evades the immune response of the host by expressing a series of antigenically distinct VSGs from an estimated 1000 VSG genes.</text>
</comment>
<reference evidence="14 15" key="2">
    <citation type="journal article" date="2005" name="Science">
        <title>The genome of the African trypanosome Trypanosoma brucei.</title>
        <authorList>
            <person name="Berriman M."/>
            <person name="Ghedin E."/>
            <person name="Hertz-Fowler C."/>
            <person name="Blandin G."/>
            <person name="Renauld H."/>
            <person name="Bartholomeu D.C."/>
            <person name="Lennard N.J."/>
            <person name="Caler E."/>
            <person name="Hamlin N.E."/>
            <person name="Haas B."/>
            <person name="Bohme U."/>
            <person name="Hannick L."/>
            <person name="Aslett M.A."/>
            <person name="Shallom J."/>
            <person name="Marcello L."/>
            <person name="Hou L."/>
            <person name="Wickstead B."/>
            <person name="Alsmark U.C."/>
            <person name="Arrowsmith C."/>
            <person name="Atkin R.J."/>
            <person name="Barron A.J."/>
            <person name="Bringaud F."/>
            <person name="Brooks K."/>
            <person name="Carrington M."/>
            <person name="Cherevach I."/>
            <person name="Chillingworth T.J."/>
            <person name="Churcher C."/>
            <person name="Clark L.N."/>
            <person name="Corton C.H."/>
            <person name="Cronin A."/>
            <person name="Davies R.M."/>
            <person name="Doggett J."/>
            <person name="Djikeng A."/>
            <person name="Feldblyum T."/>
            <person name="Field M.C."/>
            <person name="Fraser A."/>
            <person name="Goodhead I."/>
            <person name="Hance Z."/>
            <person name="Harper D."/>
            <person name="Harris B.R."/>
            <person name="Hauser H."/>
            <person name="Hostetler J."/>
            <person name="Ivens A."/>
            <person name="Jagels K."/>
            <person name="Johnson D."/>
            <person name="Johnson J."/>
            <person name="Jones K."/>
            <person name="Kerhornou A.X."/>
            <person name="Koo H."/>
            <person name="Larke N."/>
            <person name="Landfear S."/>
            <person name="Larkin C."/>
            <person name="Leech V."/>
            <person name="Line A."/>
            <person name="Lord A."/>
            <person name="Macleod A."/>
            <person name="Mooney P.J."/>
            <person name="Moule S."/>
            <person name="Martin D.M."/>
            <person name="Morgan G.W."/>
            <person name="Mungall K."/>
            <person name="Norbertczak H."/>
            <person name="Ormond D."/>
            <person name="Pai G."/>
            <person name="Peacock C.S."/>
            <person name="Peterson J."/>
            <person name="Quail M.A."/>
            <person name="Rabbinowitsch E."/>
            <person name="Rajandream M.A."/>
            <person name="Reitter C."/>
            <person name="Salzberg S.L."/>
            <person name="Sanders M."/>
            <person name="Schobel S."/>
            <person name="Sharp S."/>
            <person name="Simmonds M."/>
            <person name="Simpson A.J."/>
            <person name="Tallon L."/>
            <person name="Turner C.M."/>
            <person name="Tait A."/>
            <person name="Tivey A.R."/>
            <person name="Van Aken S."/>
            <person name="Walker D."/>
            <person name="Wanless D."/>
            <person name="Wang S."/>
            <person name="White B."/>
            <person name="White O."/>
            <person name="Whitehead S."/>
            <person name="Woodward J."/>
            <person name="Wortman J."/>
            <person name="Adams M.D."/>
            <person name="Embley T.M."/>
            <person name="Gull K."/>
            <person name="Ullu E."/>
            <person name="Barry J.D."/>
            <person name="Fairlamb A.H."/>
            <person name="Opperdoes F."/>
            <person name="Barrell B.G."/>
            <person name="Donelson J.E."/>
            <person name="Hall N."/>
            <person name="Fraser C.M."/>
            <person name="Melville S.E."/>
            <person name="El-Sayed N.M."/>
        </authorList>
    </citation>
    <scope>NUCLEOTIDE SEQUENCE [LARGE SCALE GENOMIC DNA]</scope>
    <source>
        <strain evidence="14 15">927/4 GUTat10.1</strain>
    </source>
</reference>
<comment type="subcellular location">
    <subcellularLocation>
        <location evidence="2">Cell membrane</location>
        <topology evidence="2">Lipid-anchor</topology>
        <topology evidence="2">GPI-anchor</topology>
    </subcellularLocation>
</comment>
<reference evidence="14 15" key="1">
    <citation type="journal article" date="2005" name="Science">
        <title>Comparative genomics of trypanosomatid parasitic protozoa.</title>
        <authorList>
            <person name="El-Sayed N.M."/>
            <person name="Myler P.J."/>
            <person name="Blandin G."/>
            <person name="Berriman M."/>
            <person name="Crabtree J."/>
            <person name="Aggarwal G."/>
            <person name="Caler E."/>
            <person name="Renauld H."/>
            <person name="Worthey E.A."/>
            <person name="Hertz-Fowler C."/>
            <person name="Ghedin E."/>
            <person name="Peacock C."/>
            <person name="Bartholomeu D.C."/>
            <person name="Haas B.J."/>
            <person name="Tran A.N."/>
            <person name="Wortman J.R."/>
            <person name="Alsmark U.C."/>
            <person name="Angiuoli S."/>
            <person name="Anupama A."/>
            <person name="Badger J."/>
            <person name="Bringaud F."/>
            <person name="Cadag E."/>
            <person name="Carlton J.M."/>
            <person name="Cerqueira G.C."/>
            <person name="Creasy T."/>
            <person name="Delcher A.L."/>
            <person name="Djikeng A."/>
            <person name="Embley T.M."/>
            <person name="Hauser C."/>
            <person name="Ivens A.C."/>
            <person name="Kummerfeld S.K."/>
            <person name="Pereira-Leal J.B."/>
            <person name="Nilsson D."/>
            <person name="Peterson J."/>
            <person name="Salzberg S.L."/>
            <person name="Shallom J."/>
            <person name="Silva J.C."/>
            <person name="Sundaram J."/>
            <person name="Westenberger S."/>
            <person name="White O."/>
            <person name="Melville S.E."/>
            <person name="Donelson J.E."/>
            <person name="Andersson B."/>
            <person name="Stuart K.D."/>
            <person name="Hall N."/>
        </authorList>
    </citation>
    <scope>NUCLEOTIDE SEQUENCE [LARGE SCALE GENOMIC DNA]</scope>
    <source>
        <strain evidence="14 15">927/4 GUTat10.1</strain>
    </source>
</reference>
<proteinExistence type="predicted"/>
<dbReference type="InParanoid" id="Q38CQ3"/>
<evidence type="ECO:0000259" key="13">
    <source>
        <dbReference type="Pfam" id="PF13206"/>
    </source>
</evidence>
<keyword evidence="5 11" id="KW-0732">Signal</keyword>
<name>Q38CQ3_TRYB2</name>
<organism evidence="14 15">
    <name type="scientific">Trypanosoma brucei brucei (strain 927/4 GUTat10.1)</name>
    <dbReference type="NCBI Taxonomy" id="185431"/>
    <lineage>
        <taxon>Eukaryota</taxon>
        <taxon>Discoba</taxon>
        <taxon>Euglenozoa</taxon>
        <taxon>Kinetoplastea</taxon>
        <taxon>Metakinetoplastina</taxon>
        <taxon>Trypanosomatida</taxon>
        <taxon>Trypanosomatidae</taxon>
        <taxon>Trypanosoma</taxon>
    </lineage>
</organism>
<protein>
    <submittedName>
        <fullName evidence="14">Variant surface glycoprotein (VSG, atypical), putative</fullName>
    </submittedName>
</protein>
<evidence type="ECO:0000256" key="5">
    <source>
        <dbReference type="ARBA" id="ARBA00022729"/>
    </source>
</evidence>
<evidence type="ECO:0000256" key="2">
    <source>
        <dbReference type="ARBA" id="ARBA00004609"/>
    </source>
</evidence>
<feature type="region of interest" description="Disordered" evidence="10">
    <location>
        <begin position="90"/>
        <end position="110"/>
    </location>
</feature>
<evidence type="ECO:0000256" key="1">
    <source>
        <dbReference type="ARBA" id="ARBA00002523"/>
    </source>
</evidence>
<dbReference type="Pfam" id="PF10659">
    <property type="entry name" value="Trypan_glycop_C"/>
    <property type="match status" value="1"/>
</dbReference>
<feature type="domain" description="Trypanosome variant surface glycoprotein B-type N-terminal" evidence="13">
    <location>
        <begin position="25"/>
        <end position="379"/>
    </location>
</feature>
<evidence type="ECO:0000313" key="15">
    <source>
        <dbReference type="Proteomes" id="UP000008524"/>
    </source>
</evidence>
<dbReference type="KEGG" id="tbr:Tb09.244.1600"/>
<keyword evidence="15" id="KW-1185">Reference proteome</keyword>
<keyword evidence="4" id="KW-0336">GPI-anchor</keyword>
<evidence type="ECO:0000313" key="14">
    <source>
        <dbReference type="EMBL" id="EAN77417.1"/>
    </source>
</evidence>
<dbReference type="PaxDb" id="5691-EAN77417"/>
<keyword evidence="7" id="KW-1015">Disulfide bond</keyword>
<dbReference type="RefSeq" id="XP_827747.1">
    <property type="nucleotide sequence ID" value="XM_822654.1"/>
</dbReference>
<dbReference type="Pfam" id="PF13206">
    <property type="entry name" value="VSG_B"/>
    <property type="match status" value="1"/>
</dbReference>
<dbReference type="GeneID" id="3661315"/>
<feature type="chain" id="PRO_5004221974" evidence="11">
    <location>
        <begin position="35"/>
        <end position="509"/>
    </location>
</feature>
<accession>Q38CQ3</accession>
<evidence type="ECO:0000256" key="11">
    <source>
        <dbReference type="SAM" id="SignalP"/>
    </source>
</evidence>
<dbReference type="AlphaFoldDB" id="Q38CQ3"/>
<evidence type="ECO:0000256" key="8">
    <source>
        <dbReference type="ARBA" id="ARBA00023180"/>
    </source>
</evidence>